<dbReference type="OrthoDB" id="9810372at2"/>
<comment type="similarity">
    <text evidence="1">Belongs to the ROK (NagC/XylR) family.</text>
</comment>
<dbReference type="RefSeq" id="WP_021754221.1">
    <property type="nucleotide sequence ID" value="NC_022438.1"/>
</dbReference>
<reference evidence="2 3" key="1">
    <citation type="journal article" date="2013" name="Genome Announc.">
        <title>Complete Genome Sequence of Leifsonia xyli subsp. cynodontis Strain DSM46306, a Gram-Positive Bacterial Pathogen of Grasses.</title>
        <authorList>
            <person name="Monteiro-Vitorello C.B."/>
            <person name="Zerillo M.M."/>
            <person name="Van Sluys M.A."/>
            <person name="Camargo L.E."/>
            <person name="Kitajima J.P."/>
        </authorList>
    </citation>
    <scope>NUCLEOTIDE SEQUENCE [LARGE SCALE GENOMIC DNA]</scope>
    <source>
        <strain evidence="2 3">DSM 46306</strain>
    </source>
</reference>
<dbReference type="eggNOG" id="COG1940">
    <property type="taxonomic scope" value="Bacteria"/>
</dbReference>
<dbReference type="PATRIC" id="fig|1389489.3.peg.577"/>
<evidence type="ECO:0000313" key="3">
    <source>
        <dbReference type="Proteomes" id="UP000016743"/>
    </source>
</evidence>
<evidence type="ECO:0008006" key="4">
    <source>
        <dbReference type="Google" id="ProtNLM"/>
    </source>
</evidence>
<dbReference type="Pfam" id="PF00480">
    <property type="entry name" value="ROK"/>
    <property type="match status" value="1"/>
</dbReference>
<dbReference type="PANTHER" id="PTHR18964:SF149">
    <property type="entry name" value="BIFUNCTIONAL UDP-N-ACETYLGLUCOSAMINE 2-EPIMERASE_N-ACETYLMANNOSAMINE KINASE"/>
    <property type="match status" value="1"/>
</dbReference>
<gene>
    <name evidence="2" type="ORF">O159_05940</name>
</gene>
<dbReference type="PANTHER" id="PTHR18964">
    <property type="entry name" value="ROK (REPRESSOR, ORF, KINASE) FAMILY"/>
    <property type="match status" value="1"/>
</dbReference>
<dbReference type="Gene3D" id="3.30.420.40">
    <property type="match status" value="2"/>
</dbReference>
<dbReference type="EMBL" id="CP006734">
    <property type="protein sequence ID" value="AGW40781.1"/>
    <property type="molecule type" value="Genomic_DNA"/>
</dbReference>
<accession>U3P4S7</accession>
<dbReference type="InterPro" id="IPR000600">
    <property type="entry name" value="ROK"/>
</dbReference>
<dbReference type="AlphaFoldDB" id="U3P4S7"/>
<dbReference type="STRING" id="1389489.O159_05940"/>
<dbReference type="SUPFAM" id="SSF53067">
    <property type="entry name" value="Actin-like ATPase domain"/>
    <property type="match status" value="1"/>
</dbReference>
<dbReference type="KEGG" id="lxy:O159_05940"/>
<sequence>MNQPAFPSPTPLGDGEAVLAFDVGGTDMKAALIDPAGRIAEIVRRPTPLEGERTGEAVVAAVADLAAGFAGAHPGVRPAAAGLLVPGQVDDDTGVGVFAENLGWRDFPFRDRASAALGMPVSFSHGVRGAGEAEHRLGAAAPFRDTVVMAIGTGIAGAIFLDGRLHAGGGLAGEMGHSRVAEGQDCACGGHGCLEAVASAAAIARRYSALTGRSVPGAREVLERAQAGDPAATRVWESALDALALDLSHTVALLAPEAIVIGGGLSQAGDALFVPLAEKLDTILTFQRRPALLPALIGENAGVIGAALRARDLLAATAREPAL</sequence>
<protein>
    <recommendedName>
        <fullName evidence="4">Sugar kinase</fullName>
    </recommendedName>
</protein>
<dbReference type="Proteomes" id="UP000016743">
    <property type="component" value="Chromosome"/>
</dbReference>
<dbReference type="HOGENOM" id="CLU_036604_0_4_11"/>
<proteinExistence type="inferred from homology"/>
<dbReference type="InterPro" id="IPR043129">
    <property type="entry name" value="ATPase_NBD"/>
</dbReference>
<evidence type="ECO:0000313" key="2">
    <source>
        <dbReference type="EMBL" id="AGW40781.1"/>
    </source>
</evidence>
<name>U3P4S7_LEIXC</name>
<organism evidence="2 3">
    <name type="scientific">Leifsonia xyli subsp. cynodontis DSM 46306</name>
    <dbReference type="NCBI Taxonomy" id="1389489"/>
    <lineage>
        <taxon>Bacteria</taxon>
        <taxon>Bacillati</taxon>
        <taxon>Actinomycetota</taxon>
        <taxon>Actinomycetes</taxon>
        <taxon>Micrococcales</taxon>
        <taxon>Microbacteriaceae</taxon>
        <taxon>Leifsonia</taxon>
    </lineage>
</organism>
<keyword evidence="3" id="KW-1185">Reference proteome</keyword>
<evidence type="ECO:0000256" key="1">
    <source>
        <dbReference type="ARBA" id="ARBA00006479"/>
    </source>
</evidence>